<evidence type="ECO:0000256" key="2">
    <source>
        <dbReference type="ARBA" id="ARBA00022723"/>
    </source>
</evidence>
<feature type="domain" description="LIM zinc-binding" evidence="6">
    <location>
        <begin position="69"/>
        <end position="130"/>
    </location>
</feature>
<dbReference type="EMBL" id="CP015055">
    <property type="protein sequence ID" value="QGN14787.1"/>
    <property type="molecule type" value="Genomic_DNA"/>
</dbReference>
<dbReference type="SUPFAM" id="SSF48350">
    <property type="entry name" value="GTPase activation domain, GAP"/>
    <property type="match status" value="1"/>
</dbReference>
<keyword evidence="1" id="KW-0343">GTPase activation</keyword>
<keyword evidence="9" id="KW-1185">Reference proteome</keyword>
<reference evidence="8 9" key="1">
    <citation type="submission" date="2016-03" db="EMBL/GenBank/DDBJ databases">
        <title>How can Kluyveromyces marxianus grow so fast - potential evolutionary course in Saccharomyces Complex revealed by comparative genomics.</title>
        <authorList>
            <person name="Mo W."/>
            <person name="Lu W."/>
            <person name="Yang X."/>
            <person name="Qi J."/>
            <person name="Lv H."/>
        </authorList>
    </citation>
    <scope>NUCLEOTIDE SEQUENCE [LARGE SCALE GENOMIC DNA]</scope>
    <source>
        <strain evidence="8 9">FIM1</strain>
    </source>
</reference>
<dbReference type="InterPro" id="IPR050729">
    <property type="entry name" value="Rho-GAP"/>
</dbReference>
<evidence type="ECO:0000259" key="7">
    <source>
        <dbReference type="PROSITE" id="PS50238"/>
    </source>
</evidence>
<organism evidence="8 9">
    <name type="scientific">Kluyveromyces marxianus</name>
    <name type="common">Yeast</name>
    <name type="synonym">Candida kefyr</name>
    <dbReference type="NCBI Taxonomy" id="4911"/>
    <lineage>
        <taxon>Eukaryota</taxon>
        <taxon>Fungi</taxon>
        <taxon>Dikarya</taxon>
        <taxon>Ascomycota</taxon>
        <taxon>Saccharomycotina</taxon>
        <taxon>Saccharomycetes</taxon>
        <taxon>Saccharomycetales</taxon>
        <taxon>Saccharomycetaceae</taxon>
        <taxon>Kluyveromyces</taxon>
    </lineage>
</organism>
<feature type="region of interest" description="Disordered" evidence="5">
    <location>
        <begin position="374"/>
        <end position="410"/>
    </location>
</feature>
<keyword evidence="4" id="KW-0440">LIM domain</keyword>
<dbReference type="Pfam" id="PF00412">
    <property type="entry name" value="LIM"/>
    <property type="match status" value="2"/>
</dbReference>
<dbReference type="PANTHER" id="PTHR23176:SF121">
    <property type="entry name" value="RHO-TYPE GTPASE-ACTIVATING PROTEIN 1-RELATED"/>
    <property type="match status" value="1"/>
</dbReference>
<reference evidence="8 9" key="2">
    <citation type="submission" date="2019-11" db="EMBL/GenBank/DDBJ databases">
        <authorList>
            <person name="Lu H."/>
        </authorList>
    </citation>
    <scope>NUCLEOTIDE SEQUENCE [LARGE SCALE GENOMIC DNA]</scope>
    <source>
        <strain evidence="8 9">FIM1</strain>
    </source>
</reference>
<feature type="compositionally biased region" description="Polar residues" evidence="5">
    <location>
        <begin position="547"/>
        <end position="583"/>
    </location>
</feature>
<dbReference type="PANTHER" id="PTHR23176">
    <property type="entry name" value="RHO/RAC/CDC GTPASE-ACTIVATING PROTEIN"/>
    <property type="match status" value="1"/>
</dbReference>
<dbReference type="CDD" id="cd00159">
    <property type="entry name" value="RhoGAP"/>
    <property type="match status" value="1"/>
</dbReference>
<dbReference type="Gene3D" id="2.10.110.10">
    <property type="entry name" value="Cysteine Rich Protein"/>
    <property type="match status" value="2"/>
</dbReference>
<sequence length="1037" mass="114830">MSASTHEAVETPVCVRCTDRITMGHAYELGGNRWHTHCFSCYKCDKPLSCDSDFLVLGTSDLICFECSDSCKSCGKKIDDLAIILASSNEAYCSDCFKCCKCGEKIKDLRYAKTKKGLFCISCHERLLARRKYHEEKKRRLKKELPIVPKEPDSSATSSAMESETATSQTSHTLDPMIKTESGVLETTNSNLGQNGNSTPESDPFSVLSPSNAADKLESANIQQKQTPNYEDIEQPKVFTAPIDFSKKESIVKSSSNSVIAQFLDDEYHNDNVSVTTTEHKHSSSQLDKILQNTLDNSEEDTLQISSNDIASLSYNNSNPDIPEINPHRTPVRSSERSPPLAIPNSKSPDGHRNAIIFDAESPENEVVYATKENHLNTPNRRNTSAGDESFLHTPNSSGNDHKPAGLGISTPRSLQKFKLNGSLAIISPRSEVVKNTSTVGIPYDSTEERPSSHNSDMAHTVNNSAPDHHRRTSSGAKNITRSLSFRSKNIISTFRNKAKSSVSPGRPLDKDFDTHSGWGVSASHPSIEESLSSQTAHQPRRRVSGRGQSDSTIYSPFSNDSTQQSQNQGQGHIRSQSGSNKVSMFRTPPLGSIDSGRYTRNKSLSIDANQTLLAEDEKGTDGGDTGDYTPVAKEFFEKDLASASLQLRKLNMEIKELQLTKAQLNADIEKLKSSKESLTIEVEKLKNEKKGLRSGTTSQESFQDDAYYTDYHGSSGNGYSPTKNPHSATSASASIAKPRFWKLFGAGSGSGNGNGNGNGYGNVKQVTPNSSKSIEISAPMLQNPNEFDDMKLLPIQNSTSSDSGTRNSASSAMSEGQNLYGSTLSARCNYERRDVPLIITTCIDYIESDEEHMKTEGIYRKSGSQIVIEQFEKMFADEEKVDFVKINADVHAVTSVLKRYLRKLPNPILSYQCYEALINLVRDNNLLIEYPLSKSTKPSTLYHNTVERLVGIMQTLPVQNLIVLRLLCQHLDQIIKYQDDNLMTLHNLALVFAPGLIKDYSGEKDIVDMKERNYLIGFILQNYRDIFSMILQQRTE</sequence>
<feature type="domain" description="Rho-GAP" evidence="7">
    <location>
        <begin position="823"/>
        <end position="1028"/>
    </location>
</feature>
<gene>
    <name evidence="8" type="primary">RGA1</name>
    <name evidence="8" type="ORF">FIM1_1457</name>
</gene>
<evidence type="ECO:0000256" key="5">
    <source>
        <dbReference type="SAM" id="MobiDB-lite"/>
    </source>
</evidence>
<evidence type="ECO:0000313" key="9">
    <source>
        <dbReference type="Proteomes" id="UP000422736"/>
    </source>
</evidence>
<dbReference type="CDD" id="cd09395">
    <property type="entry name" value="LIM2_Rga"/>
    <property type="match status" value="1"/>
</dbReference>
<feature type="compositionally biased region" description="Polar residues" evidence="5">
    <location>
        <begin position="376"/>
        <end position="399"/>
    </location>
</feature>
<dbReference type="PROSITE" id="PS50023">
    <property type="entry name" value="LIM_DOMAIN_2"/>
    <property type="match status" value="1"/>
</dbReference>
<dbReference type="PROSITE" id="PS00478">
    <property type="entry name" value="LIM_DOMAIN_1"/>
    <property type="match status" value="1"/>
</dbReference>
<feature type="compositionally biased region" description="Polar residues" evidence="5">
    <location>
        <begin position="185"/>
        <end position="201"/>
    </location>
</feature>
<feature type="region of interest" description="Disordered" evidence="5">
    <location>
        <begin position="441"/>
        <end position="482"/>
    </location>
</feature>
<dbReference type="Proteomes" id="UP000422736">
    <property type="component" value="Chromosome 2"/>
</dbReference>
<keyword evidence="3 4" id="KW-0862">Zinc</keyword>
<dbReference type="Pfam" id="PF00620">
    <property type="entry name" value="RhoGAP"/>
    <property type="match status" value="1"/>
</dbReference>
<dbReference type="InterPro" id="IPR001781">
    <property type="entry name" value="Znf_LIM"/>
</dbReference>
<dbReference type="CDD" id="cd09394">
    <property type="entry name" value="LIM1_Rga"/>
    <property type="match status" value="1"/>
</dbReference>
<dbReference type="PROSITE" id="PS50238">
    <property type="entry name" value="RHOGAP"/>
    <property type="match status" value="1"/>
</dbReference>
<evidence type="ECO:0000256" key="3">
    <source>
        <dbReference type="ARBA" id="ARBA00022833"/>
    </source>
</evidence>
<evidence type="ECO:0000259" key="6">
    <source>
        <dbReference type="PROSITE" id="PS50023"/>
    </source>
</evidence>
<dbReference type="SMART" id="SM00324">
    <property type="entry name" value="RhoGAP"/>
    <property type="match status" value="1"/>
</dbReference>
<feature type="region of interest" description="Disordered" evidence="5">
    <location>
        <begin position="796"/>
        <end position="817"/>
    </location>
</feature>
<evidence type="ECO:0000256" key="1">
    <source>
        <dbReference type="ARBA" id="ARBA00022468"/>
    </source>
</evidence>
<dbReference type="InterPro" id="IPR000198">
    <property type="entry name" value="RhoGAP_dom"/>
</dbReference>
<proteinExistence type="predicted"/>
<feature type="region of interest" description="Disordered" evidence="5">
    <location>
        <begin position="140"/>
        <end position="211"/>
    </location>
</feature>
<feature type="compositionally biased region" description="Polar residues" evidence="5">
    <location>
        <begin position="453"/>
        <end position="466"/>
    </location>
</feature>
<name>A0ABX6ESR9_KLUMA</name>
<keyword evidence="2 4" id="KW-0479">Metal-binding</keyword>
<evidence type="ECO:0000256" key="4">
    <source>
        <dbReference type="PROSITE-ProRule" id="PRU00125"/>
    </source>
</evidence>
<evidence type="ECO:0000313" key="8">
    <source>
        <dbReference type="EMBL" id="QGN14787.1"/>
    </source>
</evidence>
<feature type="region of interest" description="Disordered" evidence="5">
    <location>
        <begin position="691"/>
        <end position="710"/>
    </location>
</feature>
<feature type="region of interest" description="Disordered" evidence="5">
    <location>
        <begin position="496"/>
        <end position="599"/>
    </location>
</feature>
<feature type="region of interest" description="Disordered" evidence="5">
    <location>
        <begin position="311"/>
        <end position="352"/>
    </location>
</feature>
<accession>A0ABX6ESR9</accession>
<dbReference type="SMART" id="SM00132">
    <property type="entry name" value="LIM"/>
    <property type="match status" value="2"/>
</dbReference>
<feature type="compositionally biased region" description="Polar residues" evidence="5">
    <location>
        <begin position="311"/>
        <end position="320"/>
    </location>
</feature>
<protein>
    <submittedName>
        <fullName evidence="8">Rho-type GTPase-activating protein 1</fullName>
    </submittedName>
</protein>
<dbReference type="InterPro" id="IPR008936">
    <property type="entry name" value="Rho_GTPase_activation_prot"/>
</dbReference>
<feature type="compositionally biased region" description="Low complexity" evidence="5">
    <location>
        <begin position="154"/>
        <end position="171"/>
    </location>
</feature>
<dbReference type="Gene3D" id="1.10.555.10">
    <property type="entry name" value="Rho GTPase activation protein"/>
    <property type="match status" value="1"/>
</dbReference>